<dbReference type="EMBL" id="QVQT01000003">
    <property type="protein sequence ID" value="RFU16814.1"/>
    <property type="molecule type" value="Genomic_DNA"/>
</dbReference>
<organism evidence="2 3">
    <name type="scientific">Paracidobacterium acidisoli</name>
    <dbReference type="NCBI Taxonomy" id="2303751"/>
    <lineage>
        <taxon>Bacteria</taxon>
        <taxon>Pseudomonadati</taxon>
        <taxon>Acidobacteriota</taxon>
        <taxon>Terriglobia</taxon>
        <taxon>Terriglobales</taxon>
        <taxon>Acidobacteriaceae</taxon>
        <taxon>Paracidobacterium</taxon>
    </lineage>
</organism>
<reference evidence="2 3" key="1">
    <citation type="submission" date="2018-08" db="EMBL/GenBank/DDBJ databases">
        <title>Acidipila sp. 4G-K13, an acidobacterium isolated from forest soil.</title>
        <authorList>
            <person name="Gao Z.-H."/>
            <person name="Qiu L.-H."/>
        </authorList>
    </citation>
    <scope>NUCLEOTIDE SEQUENCE [LARGE SCALE GENOMIC DNA]</scope>
    <source>
        <strain evidence="2 3">4G-K13</strain>
    </source>
</reference>
<name>A0A372IPK6_9BACT</name>
<feature type="region of interest" description="Disordered" evidence="1">
    <location>
        <begin position="13"/>
        <end position="74"/>
    </location>
</feature>
<dbReference type="Proteomes" id="UP000264702">
    <property type="component" value="Unassembled WGS sequence"/>
</dbReference>
<dbReference type="AlphaFoldDB" id="A0A372IPK6"/>
<comment type="caution">
    <text evidence="2">The sequence shown here is derived from an EMBL/GenBank/DDBJ whole genome shotgun (WGS) entry which is preliminary data.</text>
</comment>
<evidence type="ECO:0000256" key="1">
    <source>
        <dbReference type="SAM" id="MobiDB-lite"/>
    </source>
</evidence>
<sequence>MVCVLAGLCLSASGQSTTGQQPSGSQAAAAPATSSGASAQTAAPAPATPPLRLENLPPEPHTPTPEEQAEMQRQRQVAAINRIATMQAHWGVAMSTPGVSLSMKEVGRTKTPQGTELTYRVSAIGFTAGEKLAFMRWPLDGNIETTMDNLTVSPSGEAICGPAPTAADPTSCTKTMEASQPLEVKATVAPGEAIRIALIDADQKRGAATSVVPFPIAGADKGCKIELLLGLKNAGLVLIEGEGFPPNASLALNTSSFGEKSALNAKTDPGGHLIVAMMPGVKGHASGATTVSYQGTACSPSLTFPWGADSYKAQ</sequence>
<evidence type="ECO:0000313" key="2">
    <source>
        <dbReference type="EMBL" id="RFU16814.1"/>
    </source>
</evidence>
<feature type="compositionally biased region" description="Low complexity" evidence="1">
    <location>
        <begin position="13"/>
        <end position="56"/>
    </location>
</feature>
<protein>
    <submittedName>
        <fullName evidence="2">Uncharacterized protein</fullName>
    </submittedName>
</protein>
<evidence type="ECO:0000313" key="3">
    <source>
        <dbReference type="Proteomes" id="UP000264702"/>
    </source>
</evidence>
<keyword evidence="3" id="KW-1185">Reference proteome</keyword>
<proteinExistence type="predicted"/>
<gene>
    <name evidence="2" type="ORF">D0Y96_08685</name>
</gene>
<accession>A0A372IPK6</accession>